<keyword evidence="3" id="KW-1185">Reference proteome</keyword>
<dbReference type="EMBL" id="BLAY01000002">
    <property type="protein sequence ID" value="GET35484.1"/>
    <property type="molecule type" value="Genomic_DNA"/>
</dbReference>
<accession>A0AAV3WED0</accession>
<sequence length="86" mass="9639">MQSVETEFLLASGLLVALSGELVLLNRKDAKDTKEERGRSQKKSEEVRRSNKITETRFLGRFLPRATTKVLALEECGSRFPPSLCA</sequence>
<organism evidence="2 3">
    <name type="scientific">Microseira wollei NIES-4236</name>
    <dbReference type="NCBI Taxonomy" id="2530354"/>
    <lineage>
        <taxon>Bacteria</taxon>
        <taxon>Bacillati</taxon>
        <taxon>Cyanobacteriota</taxon>
        <taxon>Cyanophyceae</taxon>
        <taxon>Oscillatoriophycideae</taxon>
        <taxon>Aerosakkonematales</taxon>
        <taxon>Aerosakkonemataceae</taxon>
        <taxon>Microseira</taxon>
    </lineage>
</organism>
<dbReference type="AlphaFoldDB" id="A0AAV3WED0"/>
<comment type="caution">
    <text evidence="2">The sequence shown here is derived from an EMBL/GenBank/DDBJ whole genome shotgun (WGS) entry which is preliminary data.</text>
</comment>
<proteinExistence type="predicted"/>
<reference evidence="2" key="1">
    <citation type="submission" date="2019-10" db="EMBL/GenBank/DDBJ databases">
        <title>Draft genome sequece of Microseira wollei NIES-4236.</title>
        <authorList>
            <person name="Yamaguchi H."/>
            <person name="Suzuki S."/>
            <person name="Kawachi M."/>
        </authorList>
    </citation>
    <scope>NUCLEOTIDE SEQUENCE</scope>
    <source>
        <strain evidence="2">NIES-4236</strain>
    </source>
</reference>
<evidence type="ECO:0000313" key="3">
    <source>
        <dbReference type="Proteomes" id="UP001050975"/>
    </source>
</evidence>
<gene>
    <name evidence="2" type="ORF">MiSe_02260</name>
</gene>
<protein>
    <recommendedName>
        <fullName evidence="4">Transposase</fullName>
    </recommendedName>
</protein>
<feature type="region of interest" description="Disordered" evidence="1">
    <location>
        <begin position="30"/>
        <end position="49"/>
    </location>
</feature>
<name>A0AAV3WED0_9CYAN</name>
<evidence type="ECO:0008006" key="4">
    <source>
        <dbReference type="Google" id="ProtNLM"/>
    </source>
</evidence>
<dbReference type="Proteomes" id="UP001050975">
    <property type="component" value="Unassembled WGS sequence"/>
</dbReference>
<evidence type="ECO:0000256" key="1">
    <source>
        <dbReference type="SAM" id="MobiDB-lite"/>
    </source>
</evidence>
<evidence type="ECO:0000313" key="2">
    <source>
        <dbReference type="EMBL" id="GET35484.1"/>
    </source>
</evidence>